<dbReference type="Proteomes" id="UP001238603">
    <property type="component" value="Unassembled WGS sequence"/>
</dbReference>
<accession>A0ABT7LK61</accession>
<dbReference type="EMBL" id="JASVDS010000003">
    <property type="protein sequence ID" value="MDL5032575.1"/>
    <property type="molecule type" value="Genomic_DNA"/>
</dbReference>
<organism evidence="2 3">
    <name type="scientific">Roseateles subflavus</name>
    <dbReference type="NCBI Taxonomy" id="3053353"/>
    <lineage>
        <taxon>Bacteria</taxon>
        <taxon>Pseudomonadati</taxon>
        <taxon>Pseudomonadota</taxon>
        <taxon>Betaproteobacteria</taxon>
        <taxon>Burkholderiales</taxon>
        <taxon>Sphaerotilaceae</taxon>
        <taxon>Roseateles</taxon>
    </lineage>
</organism>
<reference evidence="2 3" key="1">
    <citation type="submission" date="2023-06" db="EMBL/GenBank/DDBJ databases">
        <title>Pelomonas sp. APW6 16S ribosomal RNA gene genome sequencing and assembly.</title>
        <authorList>
            <person name="Woo H."/>
        </authorList>
    </citation>
    <scope>NUCLEOTIDE SEQUENCE [LARGE SCALE GENOMIC DNA]</scope>
    <source>
        <strain evidence="2 3">APW6</strain>
    </source>
</reference>
<comment type="caution">
    <text evidence="2">The sequence shown here is derived from an EMBL/GenBank/DDBJ whole genome shotgun (WGS) entry which is preliminary data.</text>
</comment>
<dbReference type="Pfam" id="PF11278">
    <property type="entry name" value="DUF3079"/>
    <property type="match status" value="1"/>
</dbReference>
<feature type="compositionally biased region" description="Polar residues" evidence="1">
    <location>
        <begin position="55"/>
        <end position="66"/>
    </location>
</feature>
<name>A0ABT7LK61_9BURK</name>
<proteinExistence type="predicted"/>
<dbReference type="RefSeq" id="WP_285982668.1">
    <property type="nucleotide sequence ID" value="NZ_JASVDS010000003.1"/>
</dbReference>
<evidence type="ECO:0000313" key="2">
    <source>
        <dbReference type="EMBL" id="MDL5032575.1"/>
    </source>
</evidence>
<evidence type="ECO:0000256" key="1">
    <source>
        <dbReference type="SAM" id="MobiDB-lite"/>
    </source>
</evidence>
<keyword evidence="3" id="KW-1185">Reference proteome</keyword>
<feature type="region of interest" description="Disordered" evidence="1">
    <location>
        <begin position="41"/>
        <end position="66"/>
    </location>
</feature>
<sequence>MAKKFPLLPAQPQRVCWGCDLYCPSDSMRCGNGSVRTPHPSELFGEDWERELPTTPGSTDPPTAGT</sequence>
<dbReference type="InterPro" id="IPR021430">
    <property type="entry name" value="DUF3079"/>
</dbReference>
<protein>
    <submittedName>
        <fullName evidence="2">DUF3079 domain-containing protein</fullName>
    </submittedName>
</protein>
<gene>
    <name evidence="2" type="ORF">QRD43_11740</name>
</gene>
<evidence type="ECO:0000313" key="3">
    <source>
        <dbReference type="Proteomes" id="UP001238603"/>
    </source>
</evidence>